<gene>
    <name evidence="8" type="ORF">SDC9_187229</name>
</gene>
<dbReference type="Pfam" id="PF00482">
    <property type="entry name" value="T2SSF"/>
    <property type="match status" value="1"/>
</dbReference>
<dbReference type="PANTHER" id="PTHR35007:SF3">
    <property type="entry name" value="POSSIBLE CONSERVED ALANINE RICH MEMBRANE PROTEIN"/>
    <property type="match status" value="1"/>
</dbReference>
<keyword evidence="2" id="KW-1003">Cell membrane</keyword>
<name>A0A645HLP0_9ZZZZ</name>
<comment type="caution">
    <text evidence="8">The sequence shown here is derived from an EMBL/GenBank/DDBJ whole genome shotgun (WGS) entry which is preliminary data.</text>
</comment>
<dbReference type="InterPro" id="IPR018076">
    <property type="entry name" value="T2SS_GspF_dom"/>
</dbReference>
<evidence type="ECO:0000256" key="3">
    <source>
        <dbReference type="ARBA" id="ARBA00022692"/>
    </source>
</evidence>
<dbReference type="PANTHER" id="PTHR35007">
    <property type="entry name" value="INTEGRAL MEMBRANE PROTEIN-RELATED"/>
    <property type="match status" value="1"/>
</dbReference>
<feature type="transmembrane region" description="Helical" evidence="6">
    <location>
        <begin position="138"/>
        <end position="158"/>
    </location>
</feature>
<evidence type="ECO:0000256" key="1">
    <source>
        <dbReference type="ARBA" id="ARBA00004651"/>
    </source>
</evidence>
<keyword evidence="4 6" id="KW-1133">Transmembrane helix</keyword>
<evidence type="ECO:0000256" key="5">
    <source>
        <dbReference type="ARBA" id="ARBA00023136"/>
    </source>
</evidence>
<evidence type="ECO:0000256" key="2">
    <source>
        <dbReference type="ARBA" id="ARBA00022475"/>
    </source>
</evidence>
<keyword evidence="5 6" id="KW-0472">Membrane</keyword>
<organism evidence="8">
    <name type="scientific">bioreactor metagenome</name>
    <dbReference type="NCBI Taxonomy" id="1076179"/>
    <lineage>
        <taxon>unclassified sequences</taxon>
        <taxon>metagenomes</taxon>
        <taxon>ecological metagenomes</taxon>
    </lineage>
</organism>
<dbReference type="EMBL" id="VSSQ01095665">
    <property type="protein sequence ID" value="MPN39700.1"/>
    <property type="molecule type" value="Genomic_DNA"/>
</dbReference>
<dbReference type="AlphaFoldDB" id="A0A645HLP0"/>
<accession>A0A645HLP0</accession>
<sequence>MLTASVRTGKSVPQALRATSSQAPALLVAPVRGLIVRLDDRWTLRDGLQAMADELDSADADAVLAALILVGERGGVGASATLQALSDSIQDRLRAMREVAAERAKPQFVVRQVTVITVGAVGLGIVFAPGYFQPFTTAPGQLLMLVLGSCYLGSLYVLRRIATSRRRERILVRLQPQEVIADA</sequence>
<proteinExistence type="predicted"/>
<evidence type="ECO:0000259" key="7">
    <source>
        <dbReference type="Pfam" id="PF00482"/>
    </source>
</evidence>
<evidence type="ECO:0000256" key="6">
    <source>
        <dbReference type="SAM" id="Phobius"/>
    </source>
</evidence>
<feature type="domain" description="Type II secretion system protein GspF" evidence="7">
    <location>
        <begin position="3"/>
        <end position="122"/>
    </location>
</feature>
<evidence type="ECO:0000313" key="8">
    <source>
        <dbReference type="EMBL" id="MPN39700.1"/>
    </source>
</evidence>
<dbReference type="GO" id="GO:0005886">
    <property type="term" value="C:plasma membrane"/>
    <property type="evidence" value="ECO:0007669"/>
    <property type="project" value="UniProtKB-SubCell"/>
</dbReference>
<evidence type="ECO:0000256" key="4">
    <source>
        <dbReference type="ARBA" id="ARBA00022989"/>
    </source>
</evidence>
<reference evidence="8" key="1">
    <citation type="submission" date="2019-08" db="EMBL/GenBank/DDBJ databases">
        <authorList>
            <person name="Kucharzyk K."/>
            <person name="Murdoch R.W."/>
            <person name="Higgins S."/>
            <person name="Loffler F."/>
        </authorList>
    </citation>
    <scope>NUCLEOTIDE SEQUENCE</scope>
</reference>
<feature type="transmembrane region" description="Helical" evidence="6">
    <location>
        <begin position="113"/>
        <end position="132"/>
    </location>
</feature>
<keyword evidence="3 6" id="KW-0812">Transmembrane</keyword>
<protein>
    <recommendedName>
        <fullName evidence="7">Type II secretion system protein GspF domain-containing protein</fullName>
    </recommendedName>
</protein>
<comment type="subcellular location">
    <subcellularLocation>
        <location evidence="1">Cell membrane</location>
        <topology evidence="1">Multi-pass membrane protein</topology>
    </subcellularLocation>
</comment>